<evidence type="ECO:0000259" key="1">
    <source>
        <dbReference type="Pfam" id="PF04168"/>
    </source>
</evidence>
<evidence type="ECO:0000313" key="2">
    <source>
        <dbReference type="EMBL" id="MFC1409746.1"/>
    </source>
</evidence>
<name>A0ABV6V7Z7_9ACTN</name>
<feature type="domain" description="DUF403" evidence="1">
    <location>
        <begin position="1"/>
        <end position="310"/>
    </location>
</feature>
<organism evidence="2 3">
    <name type="scientific">Streptacidiphilus alkalitolerans</name>
    <dbReference type="NCBI Taxonomy" id="3342712"/>
    <lineage>
        <taxon>Bacteria</taxon>
        <taxon>Bacillati</taxon>
        <taxon>Actinomycetota</taxon>
        <taxon>Actinomycetes</taxon>
        <taxon>Kitasatosporales</taxon>
        <taxon>Streptomycetaceae</taxon>
        <taxon>Streptacidiphilus</taxon>
    </lineage>
</organism>
<sequence length="323" mass="35172">MLCRIAESLFWLGRYVERADDTARILDAYLHRLLEDPWSDEDAACRSLHAILGLAAEEGKPCDMGTVLDRLAFDASSAGSIDGALRAGRENALSAREVVSTEMWECLNSTWHQLAEQRLAARRSGPHAYLGLVRRRAALFFGLADSTMSRDDGWRFVLLGRSLERVDMTARLLAVRVLAAVHAPDWPTLLSASGADEAFMRTHGAAGDKVGVAEFLLLDRGFPRSVLHALTTAEDCLAELGSPALAGVPSGGQWGRPDPARLPIGRMRTRLEYLDTRELGGSGADGLPLLLRDLQQACGDAARAVAERFFPYDGPVEWSMEGA</sequence>
<dbReference type="InterPro" id="IPR007296">
    <property type="entry name" value="DUF403"/>
</dbReference>
<dbReference type="RefSeq" id="WP_380506911.1">
    <property type="nucleotide sequence ID" value="NZ_JBHEZX010000004.1"/>
</dbReference>
<dbReference type="PANTHER" id="PTHR34595:SF7">
    <property type="entry name" value="SLL1039 PROTEIN"/>
    <property type="match status" value="1"/>
</dbReference>
<proteinExistence type="predicted"/>
<gene>
    <name evidence="2" type="ORF">ACEZDG_10695</name>
</gene>
<protein>
    <submittedName>
        <fullName evidence="2">Alpha-E domain-containing protein</fullName>
    </submittedName>
</protein>
<dbReference type="PANTHER" id="PTHR34595">
    <property type="entry name" value="BLR5612 PROTEIN"/>
    <property type="match status" value="1"/>
</dbReference>
<dbReference type="Proteomes" id="UP001592582">
    <property type="component" value="Unassembled WGS sequence"/>
</dbReference>
<reference evidence="2 3" key="1">
    <citation type="submission" date="2024-09" db="EMBL/GenBank/DDBJ databases">
        <authorList>
            <person name="Lee S.D."/>
        </authorList>
    </citation>
    <scope>NUCLEOTIDE SEQUENCE [LARGE SCALE GENOMIC DNA]</scope>
    <source>
        <strain evidence="2 3">N1-1</strain>
    </source>
</reference>
<dbReference type="Pfam" id="PF04168">
    <property type="entry name" value="Alpha-E"/>
    <property type="match status" value="1"/>
</dbReference>
<dbReference type="EMBL" id="JBHEZX010000004">
    <property type="protein sequence ID" value="MFC1409746.1"/>
    <property type="molecule type" value="Genomic_DNA"/>
</dbReference>
<comment type="caution">
    <text evidence="2">The sequence shown here is derived from an EMBL/GenBank/DDBJ whole genome shotgun (WGS) entry which is preliminary data.</text>
</comment>
<dbReference type="InterPro" id="IPR051680">
    <property type="entry name" value="ATP-dep_Glu-Cys_Ligase-2"/>
</dbReference>
<accession>A0ABV6V7Z7</accession>
<keyword evidence="3" id="KW-1185">Reference proteome</keyword>
<evidence type="ECO:0000313" key="3">
    <source>
        <dbReference type="Proteomes" id="UP001592582"/>
    </source>
</evidence>